<organism evidence="2 3">
    <name type="scientific">Leptospira alstonii serovar Pingchang str. 80-412</name>
    <dbReference type="NCBI Taxonomy" id="1218564"/>
    <lineage>
        <taxon>Bacteria</taxon>
        <taxon>Pseudomonadati</taxon>
        <taxon>Spirochaetota</taxon>
        <taxon>Spirochaetia</taxon>
        <taxon>Leptospirales</taxon>
        <taxon>Leptospiraceae</taxon>
        <taxon>Leptospira</taxon>
    </lineage>
</organism>
<gene>
    <name evidence="2" type="ORF">LEP1GSC193_2004</name>
</gene>
<dbReference type="AlphaFoldDB" id="T0HCA6"/>
<feature type="region of interest" description="Disordered" evidence="1">
    <location>
        <begin position="1"/>
        <end position="22"/>
    </location>
</feature>
<reference evidence="2" key="1">
    <citation type="submission" date="2013-05" db="EMBL/GenBank/DDBJ databases">
        <authorList>
            <person name="Harkins D.M."/>
            <person name="Durkin A.S."/>
            <person name="Brinkac L.M."/>
            <person name="Haft D.H."/>
            <person name="Selengut J.D."/>
            <person name="Sanka R."/>
            <person name="DePew J."/>
            <person name="Purushe J."/>
            <person name="Galloway R.L."/>
            <person name="Vinetz J.M."/>
            <person name="Sutton G.G."/>
            <person name="Nierman W.C."/>
            <person name="Fouts D.E."/>
        </authorList>
    </citation>
    <scope>NUCLEOTIDE SEQUENCE [LARGE SCALE GENOMIC DNA]</scope>
    <source>
        <strain evidence="2">80-412</strain>
    </source>
</reference>
<dbReference type="Proteomes" id="UP000015445">
    <property type="component" value="Unassembled WGS sequence"/>
</dbReference>
<proteinExistence type="predicted"/>
<sequence>MIAREKSKSNPADELKNQSERDEYDLKKISKHEVSLKTGFFLKKKNFI</sequence>
<evidence type="ECO:0000313" key="2">
    <source>
        <dbReference type="EMBL" id="EQA81398.1"/>
    </source>
</evidence>
<evidence type="ECO:0000313" key="3">
    <source>
        <dbReference type="Proteomes" id="UP000015445"/>
    </source>
</evidence>
<comment type="caution">
    <text evidence="2">The sequence shown here is derived from an EMBL/GenBank/DDBJ whole genome shotgun (WGS) entry which is preliminary data.</text>
</comment>
<dbReference type="EMBL" id="AOHD02000022">
    <property type="protein sequence ID" value="EQA81398.1"/>
    <property type="molecule type" value="Genomic_DNA"/>
</dbReference>
<name>T0HCA6_9LEPT</name>
<evidence type="ECO:0000256" key="1">
    <source>
        <dbReference type="SAM" id="MobiDB-lite"/>
    </source>
</evidence>
<protein>
    <submittedName>
        <fullName evidence="2">Uncharacterized protein</fullName>
    </submittedName>
</protein>
<accession>T0HCA6</accession>
<keyword evidence="3" id="KW-1185">Reference proteome</keyword>